<accession>A0ABS7Z5Y3</accession>
<evidence type="ECO:0000313" key="1">
    <source>
        <dbReference type="EMBL" id="MCA5004962.1"/>
    </source>
</evidence>
<comment type="caution">
    <text evidence="1">The sequence shown here is derived from an EMBL/GenBank/DDBJ whole genome shotgun (WGS) entry which is preliminary data.</text>
</comment>
<dbReference type="EMBL" id="JADEYP010000010">
    <property type="protein sequence ID" value="MCA5004962.1"/>
    <property type="molecule type" value="Genomic_DNA"/>
</dbReference>
<gene>
    <name evidence="1" type="ORF">IPZ78_07310</name>
</gene>
<organism evidence="1 2">
    <name type="scientific">Sphingobacterium bovistauri</name>
    <dbReference type="NCBI Taxonomy" id="2781959"/>
    <lineage>
        <taxon>Bacteria</taxon>
        <taxon>Pseudomonadati</taxon>
        <taxon>Bacteroidota</taxon>
        <taxon>Sphingobacteriia</taxon>
        <taxon>Sphingobacteriales</taxon>
        <taxon>Sphingobacteriaceae</taxon>
        <taxon>Sphingobacterium</taxon>
    </lineage>
</organism>
<dbReference type="Proteomes" id="UP001165302">
    <property type="component" value="Unassembled WGS sequence"/>
</dbReference>
<proteinExistence type="predicted"/>
<sequence length="60" mass="7052">MGEKDMEGNDEKTSIFFEDLQREKEEKFVNLISEIIVSATLNEYYEKSDKISKIQSTRSE</sequence>
<keyword evidence="2" id="KW-1185">Reference proteome</keyword>
<dbReference type="RefSeq" id="WP_225552352.1">
    <property type="nucleotide sequence ID" value="NZ_JADEYP010000010.1"/>
</dbReference>
<reference evidence="1" key="1">
    <citation type="submission" date="2020-10" db="EMBL/GenBank/DDBJ databases">
        <authorList>
            <person name="Lu T."/>
            <person name="Wang Q."/>
            <person name="Han X."/>
        </authorList>
    </citation>
    <scope>NUCLEOTIDE SEQUENCE</scope>
    <source>
        <strain evidence="1">WQ 366</strain>
    </source>
</reference>
<name>A0ABS7Z5Y3_9SPHI</name>
<protein>
    <submittedName>
        <fullName evidence="1">Uncharacterized protein</fullName>
    </submittedName>
</protein>
<evidence type="ECO:0000313" key="2">
    <source>
        <dbReference type="Proteomes" id="UP001165302"/>
    </source>
</evidence>